<dbReference type="GO" id="GO:0006526">
    <property type="term" value="P:L-arginine biosynthetic process"/>
    <property type="evidence" value="ECO:0007669"/>
    <property type="project" value="UniProtKB-KW"/>
</dbReference>
<dbReference type="InterPro" id="IPR005483">
    <property type="entry name" value="CPSase_dom"/>
</dbReference>
<dbReference type="PROSITE" id="PS00866">
    <property type="entry name" value="CPSASE_1"/>
    <property type="match status" value="1"/>
</dbReference>
<protein>
    <submittedName>
        <fullName evidence="17">Carbamoyl phosphate synthase large subunit</fullName>
    </submittedName>
</protein>
<dbReference type="Pfam" id="PF02787">
    <property type="entry name" value="CPSase_L_D3"/>
    <property type="match status" value="1"/>
</dbReference>
<dbReference type="PANTHER" id="PTHR11405">
    <property type="entry name" value="CARBAMOYLTRANSFERASE FAMILY MEMBER"/>
    <property type="match status" value="1"/>
</dbReference>
<dbReference type="Gene3D" id="1.10.1030.10">
    <property type="entry name" value="Carbamoyl-phosphate synthetase, large subunit oligomerisation domain"/>
    <property type="match status" value="1"/>
</dbReference>
<dbReference type="GO" id="GO:0005524">
    <property type="term" value="F:ATP binding"/>
    <property type="evidence" value="ECO:0007669"/>
    <property type="project" value="UniProtKB-UniRule"/>
</dbReference>
<dbReference type="NCBIfam" id="TIGR01369">
    <property type="entry name" value="CPSaseII_lrg"/>
    <property type="match status" value="1"/>
</dbReference>
<evidence type="ECO:0000256" key="5">
    <source>
        <dbReference type="ARBA" id="ARBA00022598"/>
    </source>
</evidence>
<keyword evidence="11" id="KW-0460">Magnesium</keyword>
<keyword evidence="12" id="KW-0665">Pyrimidine biosynthesis</keyword>
<dbReference type="Gene3D" id="3.30.470.20">
    <property type="entry name" value="ATP-grasp fold, B domain"/>
    <property type="match status" value="2"/>
</dbReference>
<keyword evidence="4" id="KW-0055">Arginine biosynthesis</keyword>
<dbReference type="SUPFAM" id="SSF52440">
    <property type="entry name" value="PreATP-grasp domain"/>
    <property type="match status" value="2"/>
</dbReference>
<feature type="domain" description="ATP-grasp" evidence="16">
    <location>
        <begin position="132"/>
        <end position="324"/>
    </location>
</feature>
<evidence type="ECO:0000259" key="16">
    <source>
        <dbReference type="PROSITE" id="PS50975"/>
    </source>
</evidence>
<evidence type="ECO:0000256" key="8">
    <source>
        <dbReference type="ARBA" id="ARBA00022737"/>
    </source>
</evidence>
<dbReference type="InterPro" id="IPR036897">
    <property type="entry name" value="CarbamoylP_synth_lsu_oligo_sf"/>
</dbReference>
<dbReference type="InterPro" id="IPR005480">
    <property type="entry name" value="CPSase_lsu_oligo"/>
</dbReference>
<dbReference type="PRINTS" id="PR00098">
    <property type="entry name" value="CPSASE"/>
</dbReference>
<keyword evidence="9 15" id="KW-0547">Nucleotide-binding</keyword>
<keyword evidence="13" id="KW-0464">Manganese</keyword>
<dbReference type="NCBIfam" id="NF009455">
    <property type="entry name" value="PRK12815.1"/>
    <property type="match status" value="1"/>
</dbReference>
<comment type="caution">
    <text evidence="17">The sequence shown here is derived from an EMBL/GenBank/DDBJ whole genome shotgun (WGS) entry which is preliminary data.</text>
</comment>
<dbReference type="Pfam" id="PF02786">
    <property type="entry name" value="CPSase_L_D2"/>
    <property type="match status" value="2"/>
</dbReference>
<reference evidence="17 18" key="1">
    <citation type="journal article" date="2016" name="Nat. Commun.">
        <title>Thousands of microbial genomes shed light on interconnected biogeochemical processes in an aquifer system.</title>
        <authorList>
            <person name="Anantharaman K."/>
            <person name="Brown C.T."/>
            <person name="Hug L.A."/>
            <person name="Sharon I."/>
            <person name="Castelle C.J."/>
            <person name="Probst A.J."/>
            <person name="Thomas B.C."/>
            <person name="Singh A."/>
            <person name="Wilkins M.J."/>
            <person name="Karaoz U."/>
            <person name="Brodie E.L."/>
            <person name="Williams K.H."/>
            <person name="Hubbard S.S."/>
            <person name="Banfield J.F."/>
        </authorList>
    </citation>
    <scope>NUCLEOTIDE SEQUENCE [LARGE SCALE GENOMIC DNA]</scope>
</reference>
<sequence length="772" mass="84480">MKIAKPKKVLLLGSGGLKIGQAGEFDYSGSQAIKALKEEGITVVLMNPNIATVQTDKGLADEVYFVPLTEEYAIDVIKKEKPDAILLSFGGQTALNLGLALDRRGILKKYGVHVLGTPVSVIRDTEDRDLFIKRLSEIGVVTAQSKAVTNVKDALQAAGALGYPVMVRAGFALGGLGSGVVRNEKELVEKLSEVFHTTSQILVEEYLEGWKEIEYEVVRDSADNCITVCNMENVDPMGIHTGESMVVAPSQTLTNEEYHRLREVAIRTIRHLGIVGECNIQYALHPKTGEYRVIEVNARLSRSSALASKATGYPLAFVAAKLALGYRLTDLKNSVTGETTACFEPALDYLVLKMPRWDLAKFDNAVSAIGTEMKSVGEVMAIGRSFEEVLQKAIRMLGVGADGFTAHQNGNFHIEHPLKEIQHPTTRRVFALAGALREGESIEKIHRLSGIDMWFLSKMKNIIDTEKALRKQKLNATSLRRAKRCGFSDRQIGVIKNLPEATARKVRIHAGVLPVVKQIDTLAGEFPATTNYLYLTYHGEVHDVVPSKKNIAVLGSGSYSIGSSVEFDWSCVQALKTLKAQGKGTIMINYNPETVSTDYDMSDRLYFEELSLERVLDIVEFEKPDGVVVSTGGQIPNNLALPLSKNGVKILGTHPRDIDRAEDRHIFSALLDTLKIDQPLWVEVTTKAAAAAAALKMGYPVLVRPSYVLSGSAMAIALDEASLKRFLERAAAISSEHPLVLSKFIENAREIEIDGVAAKGVLALYVITEHVE</sequence>
<keyword evidence="6" id="KW-0028">Amino-acid biosynthesis</keyword>
<evidence type="ECO:0000313" key="17">
    <source>
        <dbReference type="EMBL" id="OGG43197.1"/>
    </source>
</evidence>
<dbReference type="InterPro" id="IPR005479">
    <property type="entry name" value="CPAse_ATP-bd"/>
</dbReference>
<dbReference type="SMART" id="SM01096">
    <property type="entry name" value="CPSase_L_D3"/>
    <property type="match status" value="1"/>
</dbReference>
<dbReference type="PROSITE" id="PS00867">
    <property type="entry name" value="CPSASE_2"/>
    <property type="match status" value="1"/>
</dbReference>
<dbReference type="FunFam" id="1.10.1030.10:FF:000002">
    <property type="entry name" value="Carbamoyl-phosphate synthase large chain"/>
    <property type="match status" value="1"/>
</dbReference>
<keyword evidence="8" id="KW-0677">Repeat</keyword>
<comment type="catalytic activity">
    <reaction evidence="14">
        <text>hydrogencarbonate + NH4(+) + 2 ATP = carbamoyl phosphate + 2 ADP + phosphate + 2 H(+)</text>
        <dbReference type="Rhea" id="RHEA:18029"/>
        <dbReference type="ChEBI" id="CHEBI:15378"/>
        <dbReference type="ChEBI" id="CHEBI:17544"/>
        <dbReference type="ChEBI" id="CHEBI:28938"/>
        <dbReference type="ChEBI" id="CHEBI:30616"/>
        <dbReference type="ChEBI" id="CHEBI:43474"/>
        <dbReference type="ChEBI" id="CHEBI:58228"/>
        <dbReference type="ChEBI" id="CHEBI:456216"/>
        <dbReference type="EC" id="6.3.4.16"/>
    </reaction>
</comment>
<dbReference type="Gene3D" id="3.30.1490.20">
    <property type="entry name" value="ATP-grasp fold, A domain"/>
    <property type="match status" value="1"/>
</dbReference>
<evidence type="ECO:0000256" key="12">
    <source>
        <dbReference type="ARBA" id="ARBA00022975"/>
    </source>
</evidence>
<comment type="cofactor">
    <cofactor evidence="1">
        <name>Mn(2+)</name>
        <dbReference type="ChEBI" id="CHEBI:29035"/>
    </cofactor>
</comment>
<dbReference type="FunFam" id="3.30.470.20:FF:000001">
    <property type="entry name" value="Carbamoyl-phosphate synthase large chain"/>
    <property type="match status" value="1"/>
</dbReference>
<evidence type="ECO:0000256" key="3">
    <source>
        <dbReference type="ARBA" id="ARBA00009799"/>
    </source>
</evidence>
<comment type="similarity">
    <text evidence="3">Belongs to the CarB family.</text>
</comment>
<evidence type="ECO:0000256" key="2">
    <source>
        <dbReference type="ARBA" id="ARBA00004730"/>
    </source>
</evidence>
<keyword evidence="10 15" id="KW-0067">ATP-binding</keyword>
<evidence type="ECO:0000256" key="11">
    <source>
        <dbReference type="ARBA" id="ARBA00022842"/>
    </source>
</evidence>
<evidence type="ECO:0000256" key="1">
    <source>
        <dbReference type="ARBA" id="ARBA00001936"/>
    </source>
</evidence>
<feature type="domain" description="ATP-grasp" evidence="16">
    <location>
        <begin position="668"/>
        <end position="753"/>
    </location>
</feature>
<evidence type="ECO:0000256" key="15">
    <source>
        <dbReference type="PROSITE-ProRule" id="PRU00409"/>
    </source>
</evidence>
<evidence type="ECO:0000256" key="10">
    <source>
        <dbReference type="ARBA" id="ARBA00022840"/>
    </source>
</evidence>
<dbReference type="SUPFAM" id="SSF48108">
    <property type="entry name" value="Carbamoyl phosphate synthetase, large subunit connection domain"/>
    <property type="match status" value="1"/>
</dbReference>
<dbReference type="GO" id="GO:0004087">
    <property type="term" value="F:carbamoyl-phosphate synthase (ammonia) activity"/>
    <property type="evidence" value="ECO:0007669"/>
    <property type="project" value="UniProtKB-EC"/>
</dbReference>
<evidence type="ECO:0000256" key="6">
    <source>
        <dbReference type="ARBA" id="ARBA00022605"/>
    </source>
</evidence>
<dbReference type="NCBIfam" id="NF003671">
    <property type="entry name" value="PRK05294.1"/>
    <property type="match status" value="1"/>
</dbReference>
<dbReference type="AlphaFoldDB" id="A0A1F6C313"/>
<dbReference type="Pfam" id="PF25596">
    <property type="entry name" value="CPSase_L_D1"/>
    <property type="match status" value="2"/>
</dbReference>
<evidence type="ECO:0000313" key="18">
    <source>
        <dbReference type="Proteomes" id="UP000178249"/>
    </source>
</evidence>
<dbReference type="InterPro" id="IPR011761">
    <property type="entry name" value="ATP-grasp"/>
</dbReference>
<dbReference type="InterPro" id="IPR013815">
    <property type="entry name" value="ATP_grasp_subdomain_1"/>
</dbReference>
<dbReference type="SUPFAM" id="SSF56059">
    <property type="entry name" value="Glutathione synthetase ATP-binding domain-like"/>
    <property type="match status" value="2"/>
</dbReference>
<dbReference type="GO" id="GO:0006541">
    <property type="term" value="P:glutamine metabolic process"/>
    <property type="evidence" value="ECO:0007669"/>
    <property type="project" value="TreeGrafter"/>
</dbReference>
<proteinExistence type="inferred from homology"/>
<evidence type="ECO:0000256" key="4">
    <source>
        <dbReference type="ARBA" id="ARBA00022571"/>
    </source>
</evidence>
<dbReference type="FunFam" id="3.40.50.20:FF:000001">
    <property type="entry name" value="Carbamoyl-phosphate synthase large chain"/>
    <property type="match status" value="1"/>
</dbReference>
<evidence type="ECO:0000256" key="14">
    <source>
        <dbReference type="ARBA" id="ARBA00047359"/>
    </source>
</evidence>
<dbReference type="Gene3D" id="3.40.50.20">
    <property type="match status" value="2"/>
</dbReference>
<dbReference type="InterPro" id="IPR006275">
    <property type="entry name" value="CPSase_lsu"/>
</dbReference>
<dbReference type="GO" id="GO:0046872">
    <property type="term" value="F:metal ion binding"/>
    <property type="evidence" value="ECO:0007669"/>
    <property type="project" value="UniProtKB-KW"/>
</dbReference>
<evidence type="ECO:0000256" key="9">
    <source>
        <dbReference type="ARBA" id="ARBA00022741"/>
    </source>
</evidence>
<dbReference type="Proteomes" id="UP000178249">
    <property type="component" value="Unassembled WGS sequence"/>
</dbReference>
<keyword evidence="7" id="KW-0479">Metal-binding</keyword>
<dbReference type="EMBL" id="MFKP01000047">
    <property type="protein sequence ID" value="OGG43197.1"/>
    <property type="molecule type" value="Genomic_DNA"/>
</dbReference>
<dbReference type="InterPro" id="IPR058047">
    <property type="entry name" value="CPSase_preATP-grasp"/>
</dbReference>
<dbReference type="GO" id="GO:0005737">
    <property type="term" value="C:cytoplasm"/>
    <property type="evidence" value="ECO:0007669"/>
    <property type="project" value="TreeGrafter"/>
</dbReference>
<dbReference type="FunFam" id="3.40.50.20:FF:000002">
    <property type="entry name" value="Carbamoyl-phosphate synthase large chain"/>
    <property type="match status" value="1"/>
</dbReference>
<evidence type="ECO:0000256" key="13">
    <source>
        <dbReference type="ARBA" id="ARBA00023211"/>
    </source>
</evidence>
<dbReference type="PROSITE" id="PS50975">
    <property type="entry name" value="ATP_GRASP"/>
    <property type="match status" value="2"/>
</dbReference>
<evidence type="ECO:0000256" key="7">
    <source>
        <dbReference type="ARBA" id="ARBA00022723"/>
    </source>
</evidence>
<dbReference type="GO" id="GO:0006221">
    <property type="term" value="P:pyrimidine nucleotide biosynthetic process"/>
    <property type="evidence" value="ECO:0007669"/>
    <property type="project" value="UniProtKB-KW"/>
</dbReference>
<name>A0A1F6C313_9BACT</name>
<feature type="non-terminal residue" evidence="17">
    <location>
        <position position="772"/>
    </location>
</feature>
<dbReference type="GO" id="GO:0004088">
    <property type="term" value="F:carbamoyl-phosphate synthase (glutamine-hydrolyzing) activity"/>
    <property type="evidence" value="ECO:0007669"/>
    <property type="project" value="TreeGrafter"/>
</dbReference>
<keyword evidence="5" id="KW-0436">Ligase</keyword>
<dbReference type="FunFam" id="3.30.1490.20:FF:000001">
    <property type="entry name" value="Carbamoyl-phosphate synthase large chain"/>
    <property type="match status" value="1"/>
</dbReference>
<comment type="pathway">
    <text evidence="2">Amino-acid biosynthesis; L-arginine biosynthesis.</text>
</comment>
<organism evidence="17 18">
    <name type="scientific">Candidatus Kaiserbacteria bacterium RIFCSPHIGHO2_01_FULL_48_10</name>
    <dbReference type="NCBI Taxonomy" id="1798476"/>
    <lineage>
        <taxon>Bacteria</taxon>
        <taxon>Candidatus Kaiseribacteriota</taxon>
    </lineage>
</organism>
<accession>A0A1F6C313</accession>
<dbReference type="InterPro" id="IPR016185">
    <property type="entry name" value="PreATP-grasp_dom_sf"/>
</dbReference>
<dbReference type="PANTHER" id="PTHR11405:SF53">
    <property type="entry name" value="CARBAMOYL-PHOSPHATE SYNTHASE [AMMONIA], MITOCHONDRIAL"/>
    <property type="match status" value="1"/>
</dbReference>
<gene>
    <name evidence="17" type="ORF">A2841_03455</name>
</gene>